<dbReference type="EMBL" id="AP014924">
    <property type="protein sequence ID" value="BAS26430.1"/>
    <property type="molecule type" value="Genomic_DNA"/>
</dbReference>
<organism evidence="3 4">
    <name type="scientific">Limnochorda pilosa</name>
    <dbReference type="NCBI Taxonomy" id="1555112"/>
    <lineage>
        <taxon>Bacteria</taxon>
        <taxon>Bacillati</taxon>
        <taxon>Bacillota</taxon>
        <taxon>Limnochordia</taxon>
        <taxon>Limnochordales</taxon>
        <taxon>Limnochordaceae</taxon>
        <taxon>Limnochorda</taxon>
    </lineage>
</organism>
<feature type="domain" description="PDZ" evidence="2">
    <location>
        <begin position="142"/>
        <end position="181"/>
    </location>
</feature>
<dbReference type="KEGG" id="lpil:LIP_0573"/>
<evidence type="ECO:0000259" key="2">
    <source>
        <dbReference type="PROSITE" id="PS50106"/>
    </source>
</evidence>
<dbReference type="PANTHER" id="PTHR32060">
    <property type="entry name" value="TAIL-SPECIFIC PROTEASE"/>
    <property type="match status" value="1"/>
</dbReference>
<dbReference type="GO" id="GO:0008236">
    <property type="term" value="F:serine-type peptidase activity"/>
    <property type="evidence" value="ECO:0007669"/>
    <property type="project" value="InterPro"/>
</dbReference>
<dbReference type="RefSeq" id="WP_068133993.1">
    <property type="nucleotide sequence ID" value="NZ_AP014924.1"/>
</dbReference>
<dbReference type="SMART" id="SM00245">
    <property type="entry name" value="TSPc"/>
    <property type="match status" value="1"/>
</dbReference>
<dbReference type="InterPro" id="IPR005151">
    <property type="entry name" value="Tail-specific_protease"/>
</dbReference>
<dbReference type="Pfam" id="PF14684">
    <property type="entry name" value="Tricorn_C1"/>
    <property type="match status" value="1"/>
</dbReference>
<dbReference type="SUPFAM" id="SSF50156">
    <property type="entry name" value="PDZ domain-like"/>
    <property type="match status" value="1"/>
</dbReference>
<evidence type="ECO:0000313" key="4">
    <source>
        <dbReference type="Proteomes" id="UP000065807"/>
    </source>
</evidence>
<dbReference type="GO" id="GO:0006508">
    <property type="term" value="P:proteolysis"/>
    <property type="evidence" value="ECO:0007669"/>
    <property type="project" value="InterPro"/>
</dbReference>
<dbReference type="InterPro" id="IPR041489">
    <property type="entry name" value="PDZ_6"/>
</dbReference>
<dbReference type="GO" id="GO:0007165">
    <property type="term" value="P:signal transduction"/>
    <property type="evidence" value="ECO:0007669"/>
    <property type="project" value="TreeGrafter"/>
</dbReference>
<dbReference type="PANTHER" id="PTHR32060:SF30">
    <property type="entry name" value="CARBOXY-TERMINAL PROCESSING PROTEASE CTPA"/>
    <property type="match status" value="1"/>
</dbReference>
<sequence length="426" mass="45018">MGIRTSNRRGRTFQPRRRAGVLAVAATAFFLLAALAVVLAGPTAAQGPPRETPSPTLAAFDLAWQTIDRTYVDPTFGGVDWKGVREEYRSRVEAAPDLEAAYAVIVEMVGLLQDGQTFVVPPSARAPQPDGAQEPELEYAGIGVIIQQLENGDVVVVHVFDGAPAQAAGVLVGDVIVSVDGWAPAEGDGIEAVSQHIRGPVDTPVELTVRDPDGAERAATVTRGRIDLRPTVEHRVLEGGTGYLRVPVLTDELVEEGARALPGLLQASGMVLDLRGVGAGSVAGAIRVAQWFLGAVDLGGVVTRTGVFPLPFVQEAIAAYNRPLVVLVGPTTSSLAEVLAMVLQEYGRATLVGQRTQGGFELTQTAELPGGGLLQVATGRYVSPEGKLLPLEGLTPEVEVPRPELKELREGRDPDLERALEVLRSP</sequence>
<dbReference type="OrthoDB" id="9812068at2"/>
<dbReference type="SUPFAM" id="SSF52096">
    <property type="entry name" value="ClpP/crotonase"/>
    <property type="match status" value="1"/>
</dbReference>
<feature type="region of interest" description="Disordered" evidence="1">
    <location>
        <begin position="402"/>
        <end position="426"/>
    </location>
</feature>
<dbReference type="AlphaFoldDB" id="A0A0K2SH60"/>
<dbReference type="Pfam" id="PF03572">
    <property type="entry name" value="Peptidase_S41"/>
    <property type="match status" value="1"/>
</dbReference>
<dbReference type="CDD" id="cd07562">
    <property type="entry name" value="Peptidase_S41_TRI"/>
    <property type="match status" value="1"/>
</dbReference>
<protein>
    <recommendedName>
        <fullName evidence="2">PDZ domain-containing protein</fullName>
    </recommendedName>
</protein>
<dbReference type="InterPro" id="IPR036034">
    <property type="entry name" value="PDZ_sf"/>
</dbReference>
<accession>A0A0K2SH60</accession>
<dbReference type="Gene3D" id="3.30.750.44">
    <property type="match status" value="1"/>
</dbReference>
<dbReference type="InterPro" id="IPR001478">
    <property type="entry name" value="PDZ"/>
</dbReference>
<reference evidence="4" key="2">
    <citation type="journal article" date="2016" name="Int. J. Syst. Evol. Microbiol.">
        <title>Complete genome sequence and cell structure of Limnochorda pilosa, a Gram-negative spore-former within the phylum Firmicutes.</title>
        <authorList>
            <person name="Watanabe M."/>
            <person name="Kojima H."/>
            <person name="Fukui M."/>
        </authorList>
    </citation>
    <scope>NUCLEOTIDE SEQUENCE [LARGE SCALE GENOMIC DNA]</scope>
    <source>
        <strain evidence="4">HC45</strain>
    </source>
</reference>
<dbReference type="STRING" id="1555112.LIP_0573"/>
<keyword evidence="4" id="KW-1185">Reference proteome</keyword>
<dbReference type="GO" id="GO:0030288">
    <property type="term" value="C:outer membrane-bounded periplasmic space"/>
    <property type="evidence" value="ECO:0007669"/>
    <property type="project" value="TreeGrafter"/>
</dbReference>
<dbReference type="Gene3D" id="3.90.226.10">
    <property type="entry name" value="2-enoyl-CoA Hydratase, Chain A, domain 1"/>
    <property type="match status" value="1"/>
</dbReference>
<dbReference type="InterPro" id="IPR029045">
    <property type="entry name" value="ClpP/crotonase-like_dom_sf"/>
</dbReference>
<dbReference type="SMART" id="SM00228">
    <property type="entry name" value="PDZ"/>
    <property type="match status" value="1"/>
</dbReference>
<dbReference type="PROSITE" id="PS50106">
    <property type="entry name" value="PDZ"/>
    <property type="match status" value="1"/>
</dbReference>
<evidence type="ECO:0000256" key="1">
    <source>
        <dbReference type="SAM" id="MobiDB-lite"/>
    </source>
</evidence>
<dbReference type="Pfam" id="PF17820">
    <property type="entry name" value="PDZ_6"/>
    <property type="match status" value="1"/>
</dbReference>
<dbReference type="GO" id="GO:0004175">
    <property type="term" value="F:endopeptidase activity"/>
    <property type="evidence" value="ECO:0007669"/>
    <property type="project" value="TreeGrafter"/>
</dbReference>
<proteinExistence type="predicted"/>
<dbReference type="Gene3D" id="2.30.42.10">
    <property type="match status" value="1"/>
</dbReference>
<dbReference type="Proteomes" id="UP000065807">
    <property type="component" value="Chromosome"/>
</dbReference>
<evidence type="ECO:0000313" key="3">
    <source>
        <dbReference type="EMBL" id="BAS26430.1"/>
    </source>
</evidence>
<dbReference type="InterPro" id="IPR028204">
    <property type="entry name" value="Tricorn_C1"/>
</dbReference>
<reference evidence="4" key="1">
    <citation type="submission" date="2015-07" db="EMBL/GenBank/DDBJ databases">
        <title>Complete genome sequence and phylogenetic analysis of Limnochorda pilosa.</title>
        <authorList>
            <person name="Watanabe M."/>
            <person name="Kojima H."/>
            <person name="Fukui M."/>
        </authorList>
    </citation>
    <scope>NUCLEOTIDE SEQUENCE [LARGE SCALE GENOMIC DNA]</scope>
    <source>
        <strain evidence="4">HC45</strain>
    </source>
</reference>
<name>A0A0K2SH60_LIMPI</name>
<gene>
    <name evidence="3" type="ORF">LIP_0573</name>
</gene>